<dbReference type="InterPro" id="IPR050763">
    <property type="entry name" value="ABC_transporter_ATP-binding"/>
</dbReference>
<gene>
    <name evidence="7" type="ORF">E1294_35455</name>
</gene>
<dbReference type="GO" id="GO:0005524">
    <property type="term" value="F:ATP binding"/>
    <property type="evidence" value="ECO:0007669"/>
    <property type="project" value="UniProtKB-KW"/>
</dbReference>
<evidence type="ECO:0000256" key="2">
    <source>
        <dbReference type="ARBA" id="ARBA00022448"/>
    </source>
</evidence>
<dbReference type="SMART" id="SM00382">
    <property type="entry name" value="AAA"/>
    <property type="match status" value="1"/>
</dbReference>
<dbReference type="GO" id="GO:0005886">
    <property type="term" value="C:plasma membrane"/>
    <property type="evidence" value="ECO:0007669"/>
    <property type="project" value="UniProtKB-SubCell"/>
</dbReference>
<comment type="caution">
    <text evidence="7">The sequence shown here is derived from an EMBL/GenBank/DDBJ whole genome shotgun (WGS) entry which is preliminary data.</text>
</comment>
<evidence type="ECO:0000259" key="6">
    <source>
        <dbReference type="PROSITE" id="PS50893"/>
    </source>
</evidence>
<dbReference type="InterPro" id="IPR003439">
    <property type="entry name" value="ABC_transporter-like_ATP-bd"/>
</dbReference>
<proteinExistence type="predicted"/>
<keyword evidence="5" id="KW-0046">Antibiotic resistance</keyword>
<dbReference type="EMBL" id="SMKP01000132">
    <property type="protein sequence ID" value="TDD15089.1"/>
    <property type="molecule type" value="Genomic_DNA"/>
</dbReference>
<dbReference type="PANTHER" id="PTHR42711:SF1">
    <property type="entry name" value="ABC-TRANSPORT PROTEIN, ATP-BINDING COMPONENT"/>
    <property type="match status" value="1"/>
</dbReference>
<organism evidence="7 8">
    <name type="scientific">Nonomuraea diastatica</name>
    <dbReference type="NCBI Taxonomy" id="1848329"/>
    <lineage>
        <taxon>Bacteria</taxon>
        <taxon>Bacillati</taxon>
        <taxon>Actinomycetota</taxon>
        <taxon>Actinomycetes</taxon>
        <taxon>Streptosporangiales</taxon>
        <taxon>Streptosporangiaceae</taxon>
        <taxon>Nonomuraea</taxon>
    </lineage>
</organism>
<protein>
    <submittedName>
        <fullName evidence="7">ABC transporter ATP-binding protein</fullName>
    </submittedName>
</protein>
<keyword evidence="8" id="KW-1185">Reference proteome</keyword>
<name>A0A4R4W8N6_9ACTN</name>
<dbReference type="AlphaFoldDB" id="A0A4R4W8N6"/>
<dbReference type="OrthoDB" id="9804819at2"/>
<dbReference type="PANTHER" id="PTHR42711">
    <property type="entry name" value="ABC TRANSPORTER ATP-BINDING PROTEIN"/>
    <property type="match status" value="1"/>
</dbReference>
<comment type="subcellular location">
    <subcellularLocation>
        <location evidence="1">Cell membrane</location>
        <topology evidence="1">Peripheral membrane protein</topology>
    </subcellularLocation>
</comment>
<dbReference type="SUPFAM" id="SSF52540">
    <property type="entry name" value="P-loop containing nucleoside triphosphate hydrolases"/>
    <property type="match status" value="1"/>
</dbReference>
<dbReference type="RefSeq" id="WP_132515345.1">
    <property type="nucleotide sequence ID" value="NZ_SMKP01000132.1"/>
</dbReference>
<keyword evidence="3" id="KW-0547">Nucleotide-binding</keyword>
<evidence type="ECO:0000256" key="1">
    <source>
        <dbReference type="ARBA" id="ARBA00004202"/>
    </source>
</evidence>
<dbReference type="InterPro" id="IPR027417">
    <property type="entry name" value="P-loop_NTPase"/>
</dbReference>
<keyword evidence="2" id="KW-0813">Transport</keyword>
<dbReference type="Proteomes" id="UP000294543">
    <property type="component" value="Unassembled WGS sequence"/>
</dbReference>
<dbReference type="GO" id="GO:0016887">
    <property type="term" value="F:ATP hydrolysis activity"/>
    <property type="evidence" value="ECO:0007669"/>
    <property type="project" value="InterPro"/>
</dbReference>
<keyword evidence="4 7" id="KW-0067">ATP-binding</keyword>
<evidence type="ECO:0000313" key="8">
    <source>
        <dbReference type="Proteomes" id="UP000294543"/>
    </source>
</evidence>
<evidence type="ECO:0000256" key="3">
    <source>
        <dbReference type="ARBA" id="ARBA00022741"/>
    </source>
</evidence>
<sequence length="326" mass="36642">MTIKVQELVKEFRRPKRKSGRFTALRTLFSHEYASTRAVDGVDFSIEPGELIGYIGPNGAGKSTTIKMLTGILVPTSGTVEVAGVVPWRERERNARQIGVVFGQRTGLWWDLPLRDSLELVRPLYDLPRQRFLANLETFAGMLGLDQFMDVPVRQLSLGQRMRGDLAAAMLHEPQILYLDEPTVGLDIVAKRRIREFLSRLNRDAGTTVILTTHDLDDVEELCTRVILVDHGKVLYDGDVAELKRQHAPHHELIVHLAEPAFTADIPDVQRTRREDGFVTLTFDPARIAAADLISNVLAVHRVTDLSIVRPKLEDVVADIYAERSP</sequence>
<accession>A0A4R4W8N6</accession>
<dbReference type="PROSITE" id="PS50893">
    <property type="entry name" value="ABC_TRANSPORTER_2"/>
    <property type="match status" value="1"/>
</dbReference>
<dbReference type="Pfam" id="PF00005">
    <property type="entry name" value="ABC_tran"/>
    <property type="match status" value="1"/>
</dbReference>
<dbReference type="Gene3D" id="3.40.50.300">
    <property type="entry name" value="P-loop containing nucleotide triphosphate hydrolases"/>
    <property type="match status" value="1"/>
</dbReference>
<dbReference type="GO" id="GO:0046677">
    <property type="term" value="P:response to antibiotic"/>
    <property type="evidence" value="ECO:0007669"/>
    <property type="project" value="UniProtKB-KW"/>
</dbReference>
<evidence type="ECO:0000313" key="7">
    <source>
        <dbReference type="EMBL" id="TDD15089.1"/>
    </source>
</evidence>
<reference evidence="7 8" key="1">
    <citation type="submission" date="2019-03" db="EMBL/GenBank/DDBJ databases">
        <title>Draft genome sequences of novel Actinobacteria.</title>
        <authorList>
            <person name="Sahin N."/>
            <person name="Ay H."/>
            <person name="Saygin H."/>
        </authorList>
    </citation>
    <scope>NUCLEOTIDE SEQUENCE [LARGE SCALE GENOMIC DNA]</scope>
    <source>
        <strain evidence="7 8">KC712</strain>
    </source>
</reference>
<evidence type="ECO:0000256" key="5">
    <source>
        <dbReference type="ARBA" id="ARBA00023251"/>
    </source>
</evidence>
<feature type="domain" description="ABC transporter" evidence="6">
    <location>
        <begin position="3"/>
        <end position="256"/>
    </location>
</feature>
<dbReference type="InterPro" id="IPR003593">
    <property type="entry name" value="AAA+_ATPase"/>
</dbReference>
<evidence type="ECO:0000256" key="4">
    <source>
        <dbReference type="ARBA" id="ARBA00022840"/>
    </source>
</evidence>